<feature type="transmembrane region" description="Helical" evidence="1">
    <location>
        <begin position="229"/>
        <end position="250"/>
    </location>
</feature>
<dbReference type="RefSeq" id="XP_044923018.1">
    <property type="nucleotide sequence ID" value="XM_045067083.1"/>
</dbReference>
<dbReference type="PANTHER" id="PTHR37874:SF2">
    <property type="entry name" value="GENE 8113-RELATED"/>
    <property type="match status" value="1"/>
</dbReference>
<dbReference type="Pfam" id="PF00517">
    <property type="entry name" value="GP41"/>
    <property type="match status" value="1"/>
</dbReference>
<dbReference type="PANTHER" id="PTHR37874">
    <property type="entry name" value="RIKEN CDNA 1500011B03 GENE-RELATED"/>
    <property type="match status" value="1"/>
</dbReference>
<name>A0A8U0RDH6_MUSPF</name>
<dbReference type="InterPro" id="IPR000328">
    <property type="entry name" value="GP41-like"/>
</dbReference>
<gene>
    <name evidence="4" type="primary">LOC123388080</name>
</gene>
<keyword evidence="3" id="KW-1185">Reference proteome</keyword>
<reference evidence="4" key="1">
    <citation type="submission" date="2025-08" db="UniProtKB">
        <authorList>
            <consortium name="RefSeq"/>
        </authorList>
    </citation>
    <scope>IDENTIFICATION</scope>
    <source>
        <tissue evidence="4">Brain</tissue>
    </source>
</reference>
<keyword evidence="1" id="KW-1133">Transmembrane helix</keyword>
<dbReference type="Proteomes" id="UP000000715">
    <property type="component" value="Unplaced"/>
</dbReference>
<sequence length="286" mass="31349">MFLVSNSTTISNKLNCTLNTCFLTQCWNATGFSLTMIMRIPMFLPMPVSVPEEDLPVLLRHKRDFGITTAMVTAVAASAAAAAAAATALAIAIPTAKEINQLSTNTAEALQTQNEINDHLAAGILFANQWIDLLQEQMDIVIQLLTVGCLHADTGLCITPVAYDNLTRAANYSRELSKMLTGNWSARFENLTIQLRANIVNVNASKVEVASVSQLVAFMKIVVGWGKQWFGFISMGGLLIFAVVCCLWCICPMMRIRKRDTIAIKQALLSMESGQSPQVWLSMLDR</sequence>
<evidence type="ECO:0000313" key="3">
    <source>
        <dbReference type="Proteomes" id="UP000000715"/>
    </source>
</evidence>
<organism evidence="3 4">
    <name type="scientific">Mustela putorius furo</name>
    <name type="common">European domestic ferret</name>
    <name type="synonym">Mustela furo</name>
    <dbReference type="NCBI Taxonomy" id="9669"/>
    <lineage>
        <taxon>Eukaryota</taxon>
        <taxon>Metazoa</taxon>
        <taxon>Chordata</taxon>
        <taxon>Craniata</taxon>
        <taxon>Vertebrata</taxon>
        <taxon>Euteleostomi</taxon>
        <taxon>Mammalia</taxon>
        <taxon>Eutheria</taxon>
        <taxon>Laurasiatheria</taxon>
        <taxon>Carnivora</taxon>
        <taxon>Caniformia</taxon>
        <taxon>Musteloidea</taxon>
        <taxon>Mustelidae</taxon>
        <taxon>Mustelinae</taxon>
        <taxon>Mustela</taxon>
    </lineage>
</organism>
<evidence type="ECO:0000259" key="2">
    <source>
        <dbReference type="Pfam" id="PF00517"/>
    </source>
</evidence>
<dbReference type="OrthoDB" id="9634086at2759"/>
<dbReference type="AlphaFoldDB" id="A0A8U0RDH6"/>
<dbReference type="GeneID" id="123388080"/>
<proteinExistence type="predicted"/>
<evidence type="ECO:0000313" key="4">
    <source>
        <dbReference type="RefSeq" id="XP_044923018.1"/>
    </source>
</evidence>
<protein>
    <submittedName>
        <fullName evidence="4">Uncharacterized protein LOC123388080 isoform X1</fullName>
    </submittedName>
</protein>
<keyword evidence="1" id="KW-0472">Membrane</keyword>
<feature type="transmembrane region" description="Helical" evidence="1">
    <location>
        <begin position="70"/>
        <end position="93"/>
    </location>
</feature>
<accession>A0A8U0RDH6</accession>
<evidence type="ECO:0000256" key="1">
    <source>
        <dbReference type="SAM" id="Phobius"/>
    </source>
</evidence>
<dbReference type="GO" id="GO:0005198">
    <property type="term" value="F:structural molecule activity"/>
    <property type="evidence" value="ECO:0007669"/>
    <property type="project" value="InterPro"/>
</dbReference>
<keyword evidence="1" id="KW-0812">Transmembrane</keyword>
<feature type="domain" description="Retroviral envelope protein GP41-like" evidence="2">
    <location>
        <begin position="85"/>
        <end position="253"/>
    </location>
</feature>
<dbReference type="InterPro" id="IPR053368">
    <property type="entry name" value="Viral_Envelope_Glycoprotein"/>
</dbReference>